<evidence type="ECO:0000313" key="3">
    <source>
        <dbReference type="Proteomes" id="UP000441609"/>
    </source>
</evidence>
<keyword evidence="1" id="KW-0732">Signal</keyword>
<evidence type="ECO:0000256" key="1">
    <source>
        <dbReference type="SAM" id="SignalP"/>
    </source>
</evidence>
<proteinExistence type="predicted"/>
<dbReference type="EMBL" id="WKMO01000081">
    <property type="protein sequence ID" value="MSB76240.1"/>
    <property type="molecule type" value="Genomic_DNA"/>
</dbReference>
<protein>
    <submittedName>
        <fullName evidence="2">Uncharacterized protein</fullName>
    </submittedName>
</protein>
<name>A0A9Q4QY43_PARDI</name>
<feature type="chain" id="PRO_5040364371" evidence="1">
    <location>
        <begin position="20"/>
        <end position="65"/>
    </location>
</feature>
<dbReference type="AlphaFoldDB" id="A0A9Q4QY43"/>
<evidence type="ECO:0000313" key="2">
    <source>
        <dbReference type="EMBL" id="MSB76240.1"/>
    </source>
</evidence>
<organism evidence="2 3">
    <name type="scientific">Parabacteroides distasonis</name>
    <dbReference type="NCBI Taxonomy" id="823"/>
    <lineage>
        <taxon>Bacteria</taxon>
        <taxon>Pseudomonadati</taxon>
        <taxon>Bacteroidota</taxon>
        <taxon>Bacteroidia</taxon>
        <taxon>Bacteroidales</taxon>
        <taxon>Tannerellaceae</taxon>
        <taxon>Parabacteroides</taxon>
    </lineage>
</organism>
<gene>
    <name evidence="2" type="ORF">GKD70_23630</name>
</gene>
<accession>A0A9Q4QY43</accession>
<reference evidence="2 3" key="1">
    <citation type="journal article" date="2019" name="Nat. Med.">
        <title>A library of human gut bacterial isolates paired with longitudinal multiomics data enables mechanistic microbiome research.</title>
        <authorList>
            <person name="Poyet M."/>
            <person name="Groussin M."/>
            <person name="Gibbons S.M."/>
            <person name="Avila-Pacheco J."/>
            <person name="Jiang X."/>
            <person name="Kearney S.M."/>
            <person name="Perrotta A.R."/>
            <person name="Berdy B."/>
            <person name="Zhao S."/>
            <person name="Lieberman T.D."/>
            <person name="Swanson P.K."/>
            <person name="Smith M."/>
            <person name="Roesemann S."/>
            <person name="Alexander J.E."/>
            <person name="Rich S.A."/>
            <person name="Livny J."/>
            <person name="Vlamakis H."/>
            <person name="Clish C."/>
            <person name="Bullock K."/>
            <person name="Deik A."/>
            <person name="Scott J."/>
            <person name="Pierce K.A."/>
            <person name="Xavier R.J."/>
            <person name="Alm E.J."/>
        </authorList>
    </citation>
    <scope>NUCLEOTIDE SEQUENCE [LARGE SCALE GENOMIC DNA]</scope>
    <source>
        <strain evidence="2 3">BIOML-A20</strain>
    </source>
</reference>
<dbReference type="Proteomes" id="UP000441609">
    <property type="component" value="Unassembled WGS sequence"/>
</dbReference>
<feature type="non-terminal residue" evidence="2">
    <location>
        <position position="65"/>
    </location>
</feature>
<comment type="caution">
    <text evidence="2">The sequence shown here is derived from an EMBL/GenBank/DDBJ whole genome shotgun (WGS) entry which is preliminary data.</text>
</comment>
<sequence length="65" mass="7531">MRRIFAIWAVCLCWGILNAAPLGPFNATLLEQLKNDYQKGEKEVTRYLDLQEKVAEKYIKMTPLS</sequence>
<feature type="signal peptide" evidence="1">
    <location>
        <begin position="1"/>
        <end position="19"/>
    </location>
</feature>